<name>A0A934N2I7_9BACT</name>
<feature type="domain" description="NAD-dependent epimerase/dehydratase" evidence="2">
    <location>
        <begin position="4"/>
        <end position="248"/>
    </location>
</feature>
<reference evidence="3" key="1">
    <citation type="submission" date="2020-10" db="EMBL/GenBank/DDBJ databases">
        <title>Ca. Dormibacterota MAGs.</title>
        <authorList>
            <person name="Montgomery K."/>
        </authorList>
    </citation>
    <scope>NUCLEOTIDE SEQUENCE [LARGE SCALE GENOMIC DNA]</scope>
    <source>
        <strain evidence="3">SC8812_S17_10</strain>
    </source>
</reference>
<dbReference type="Pfam" id="PF01370">
    <property type="entry name" value="Epimerase"/>
    <property type="match status" value="1"/>
</dbReference>
<dbReference type="PANTHER" id="PTHR43000">
    <property type="entry name" value="DTDP-D-GLUCOSE 4,6-DEHYDRATASE-RELATED"/>
    <property type="match status" value="1"/>
</dbReference>
<dbReference type="InterPro" id="IPR001509">
    <property type="entry name" value="Epimerase_deHydtase"/>
</dbReference>
<proteinExistence type="inferred from homology"/>
<keyword evidence="4" id="KW-1185">Reference proteome</keyword>
<dbReference type="SUPFAM" id="SSF51735">
    <property type="entry name" value="NAD(P)-binding Rossmann-fold domains"/>
    <property type="match status" value="1"/>
</dbReference>
<evidence type="ECO:0000313" key="3">
    <source>
        <dbReference type="EMBL" id="MBJ7598160.1"/>
    </source>
</evidence>
<dbReference type="EMBL" id="JAEKNR010000097">
    <property type="protein sequence ID" value="MBJ7598160.1"/>
    <property type="molecule type" value="Genomic_DNA"/>
</dbReference>
<comment type="similarity">
    <text evidence="1">Belongs to the NAD(P)-dependent epimerase/dehydratase family.</text>
</comment>
<accession>A0A934N2I7</accession>
<evidence type="ECO:0000313" key="4">
    <source>
        <dbReference type="Proteomes" id="UP000612893"/>
    </source>
</evidence>
<organism evidence="3 4">
    <name type="scientific">Candidatus Nephthysia bennettiae</name>
    <dbReference type="NCBI Taxonomy" id="3127016"/>
    <lineage>
        <taxon>Bacteria</taxon>
        <taxon>Bacillati</taxon>
        <taxon>Candidatus Dormiibacterota</taxon>
        <taxon>Candidatus Dormibacteria</taxon>
        <taxon>Candidatus Dormibacterales</taxon>
        <taxon>Candidatus Dormibacteraceae</taxon>
        <taxon>Candidatus Nephthysia</taxon>
    </lineage>
</organism>
<evidence type="ECO:0000259" key="2">
    <source>
        <dbReference type="Pfam" id="PF01370"/>
    </source>
</evidence>
<comment type="caution">
    <text evidence="3">The sequence shown here is derived from an EMBL/GenBank/DDBJ whole genome shotgun (WGS) entry which is preliminary data.</text>
</comment>
<dbReference type="Proteomes" id="UP000612893">
    <property type="component" value="Unassembled WGS sequence"/>
</dbReference>
<dbReference type="Gene3D" id="3.40.50.720">
    <property type="entry name" value="NAD(P)-binding Rossmann-like Domain"/>
    <property type="match status" value="1"/>
</dbReference>
<gene>
    <name evidence="3" type="ORF">JF922_08760</name>
</gene>
<evidence type="ECO:0000256" key="1">
    <source>
        <dbReference type="ARBA" id="ARBA00007637"/>
    </source>
</evidence>
<dbReference type="AlphaFoldDB" id="A0A934N2I7"/>
<protein>
    <submittedName>
        <fullName evidence="3">GDP-mannose 4,6-dehydratase</fullName>
    </submittedName>
</protein>
<sequence>MATVLVTGGAGFVGANTADHLARGGHRVVVFDDLRRPGSEKNAAWLAGAHGARLDVVVASLRDQRLLDAAVADCDAVIHLAAQVAVTTSLQDPIEDFEVNSRGTLRLLESVRLRSPALPFLYASTNKVYGPLAEIRGPIGEQTAVDPHTPYGCSKAAADIYVREYHRSFGLRSVVLRQSCVYGPHQFGGEDQGWVAHFVHEAIAGRPLTIFGDGNQVRDLLEVSDLVRLYELAIADIDRCAGRALNVGGGPLNSRSLLQVISAIRQLTGLEVAYRLAPPRPADQRSFVADVGQARGLLGWEPTVGVEEGLGRLIEWAYGVSRPRSTIPG</sequence>
<dbReference type="InterPro" id="IPR036291">
    <property type="entry name" value="NAD(P)-bd_dom_sf"/>
</dbReference>
<dbReference type="RefSeq" id="WP_338200942.1">
    <property type="nucleotide sequence ID" value="NZ_JAEKNR010000097.1"/>
</dbReference>